<protein>
    <submittedName>
        <fullName evidence="1">Uncharacterized protein</fullName>
    </submittedName>
</protein>
<gene>
    <name evidence="1" type="ORF">SG34_032270</name>
</gene>
<reference evidence="1 2" key="1">
    <citation type="journal article" date="2015" name="Genome Announc.">
        <title>Draft Genome Sequences of Marine Isolates of Thalassomonas viridans and Thalassomonas actiniarum.</title>
        <authorList>
            <person name="Olonade I."/>
            <person name="van Zyl L.J."/>
            <person name="Trindade M."/>
        </authorList>
    </citation>
    <scope>NUCLEOTIDE SEQUENCE [LARGE SCALE GENOMIC DNA]</scope>
    <source>
        <strain evidence="1 2">XOM25</strain>
    </source>
</reference>
<reference evidence="1 2" key="2">
    <citation type="journal article" date="2022" name="Mar. Drugs">
        <title>Bioassay-Guided Fractionation Leads to the Detection of Cholic Acid Generated by the Rare Thalassomonas sp.</title>
        <authorList>
            <person name="Pheiffer F."/>
            <person name="Schneider Y.K."/>
            <person name="Hansen E.H."/>
            <person name="Andersen J.H."/>
            <person name="Isaksson J."/>
            <person name="Busche T."/>
            <person name="R C."/>
            <person name="Kalinowski J."/>
            <person name="Zyl L.V."/>
            <person name="Trindade M."/>
        </authorList>
    </citation>
    <scope>NUCLEOTIDE SEQUENCE [LARGE SCALE GENOMIC DNA]</scope>
    <source>
        <strain evidence="1 2">XOM25</strain>
    </source>
</reference>
<dbReference type="Proteomes" id="UP000032352">
    <property type="component" value="Chromosome pTvir"/>
</dbReference>
<accession>A0AAF0CB51</accession>
<organism evidence="1 2">
    <name type="scientific">Thalassomonas viridans</name>
    <dbReference type="NCBI Taxonomy" id="137584"/>
    <lineage>
        <taxon>Bacteria</taxon>
        <taxon>Pseudomonadati</taxon>
        <taxon>Pseudomonadota</taxon>
        <taxon>Gammaproteobacteria</taxon>
        <taxon>Alteromonadales</taxon>
        <taxon>Colwelliaceae</taxon>
        <taxon>Thalassomonas</taxon>
    </lineage>
</organism>
<proteinExistence type="predicted"/>
<dbReference type="RefSeq" id="WP_169751441.1">
    <property type="nucleotide sequence ID" value="NZ_CP059734.1"/>
</dbReference>
<dbReference type="AlphaFoldDB" id="A0AAF0CB51"/>
<keyword evidence="2" id="KW-1185">Reference proteome</keyword>
<sequence>MMAGKLFNILPEFVALAVVQLPVEHNLRAGLVLGRKYLHVQPHKNTKVMLRNTCTGLVAGRNTFFSKMYFYGQQFLITGD</sequence>
<evidence type="ECO:0000313" key="2">
    <source>
        <dbReference type="Proteomes" id="UP000032352"/>
    </source>
</evidence>
<name>A0AAF0CB51_9GAMM</name>
<dbReference type="KEGG" id="tvd:SG34_032270"/>
<dbReference type="EMBL" id="CP059734">
    <property type="protein sequence ID" value="WDE09357.1"/>
    <property type="molecule type" value="Genomic_DNA"/>
</dbReference>
<evidence type="ECO:0000313" key="1">
    <source>
        <dbReference type="EMBL" id="WDE09357.1"/>
    </source>
</evidence>